<evidence type="ECO:0000313" key="4">
    <source>
        <dbReference type="Proteomes" id="UP001153618"/>
    </source>
</evidence>
<dbReference type="AlphaFoldDB" id="A0A9W4ICP1"/>
<dbReference type="InterPro" id="IPR039875">
    <property type="entry name" value="LENG1-like"/>
</dbReference>
<feature type="compositionally biased region" description="Basic and acidic residues" evidence="1">
    <location>
        <begin position="240"/>
        <end position="267"/>
    </location>
</feature>
<evidence type="ECO:0000313" key="3">
    <source>
        <dbReference type="EMBL" id="CAG8282257.1"/>
    </source>
</evidence>
<feature type="compositionally biased region" description="Basic and acidic residues" evidence="1">
    <location>
        <begin position="90"/>
        <end position="119"/>
    </location>
</feature>
<feature type="compositionally biased region" description="Basic and acidic residues" evidence="1">
    <location>
        <begin position="147"/>
        <end position="159"/>
    </location>
</feature>
<gene>
    <name evidence="3" type="ORF">POLS_LOCUS9498</name>
</gene>
<feature type="region of interest" description="Disordered" evidence="1">
    <location>
        <begin position="24"/>
        <end position="168"/>
    </location>
</feature>
<evidence type="ECO:0000256" key="1">
    <source>
        <dbReference type="SAM" id="MobiDB-lite"/>
    </source>
</evidence>
<protein>
    <recommendedName>
        <fullName evidence="2">CBF1-interacting co-repressor CIR N-terminal domain-containing protein</fullName>
    </recommendedName>
</protein>
<feature type="domain" description="CBF1-interacting co-repressor CIR N-terminal" evidence="2">
    <location>
        <begin position="10"/>
        <end position="46"/>
    </location>
</feature>
<feature type="compositionally biased region" description="Basic residues" evidence="1">
    <location>
        <begin position="308"/>
        <end position="339"/>
    </location>
</feature>
<feature type="compositionally biased region" description="Basic and acidic residues" evidence="1">
    <location>
        <begin position="203"/>
        <end position="220"/>
    </location>
</feature>
<evidence type="ECO:0000259" key="2">
    <source>
        <dbReference type="SMART" id="SM01083"/>
    </source>
</evidence>
<dbReference type="InterPro" id="IPR019339">
    <property type="entry name" value="CIR_N_dom"/>
</dbReference>
<dbReference type="Proteomes" id="UP001153618">
    <property type="component" value="Unassembled WGS sequence"/>
</dbReference>
<dbReference type="SMART" id="SM01083">
    <property type="entry name" value="Cir_N"/>
    <property type="match status" value="1"/>
</dbReference>
<dbReference type="PANTHER" id="PTHR22093">
    <property type="entry name" value="LEUKOCYTE RECEPTOR CLUSTER LRC MEMBER 1"/>
    <property type="match status" value="1"/>
</dbReference>
<feature type="compositionally biased region" description="Basic and acidic residues" evidence="1">
    <location>
        <begin position="24"/>
        <end position="46"/>
    </location>
</feature>
<feature type="compositionally biased region" description="Basic and acidic residues" evidence="1">
    <location>
        <begin position="282"/>
        <end position="307"/>
    </location>
</feature>
<dbReference type="OrthoDB" id="2159131at2759"/>
<comment type="caution">
    <text evidence="3">The sequence shown here is derived from an EMBL/GenBank/DDBJ whole genome shotgun (WGS) entry which is preliminary data.</text>
</comment>
<keyword evidence="4" id="KW-1185">Reference proteome</keyword>
<name>A0A9W4ICP1_PENOL</name>
<organism evidence="3 4">
    <name type="scientific">Penicillium olsonii</name>
    <dbReference type="NCBI Taxonomy" id="99116"/>
    <lineage>
        <taxon>Eukaryota</taxon>
        <taxon>Fungi</taxon>
        <taxon>Dikarya</taxon>
        <taxon>Ascomycota</taxon>
        <taxon>Pezizomycotina</taxon>
        <taxon>Eurotiomycetes</taxon>
        <taxon>Eurotiomycetidae</taxon>
        <taxon>Eurotiales</taxon>
        <taxon>Aspergillaceae</taxon>
        <taxon>Penicillium</taxon>
    </lineage>
</organism>
<feature type="compositionally biased region" description="Basic and acidic residues" evidence="1">
    <location>
        <begin position="71"/>
        <end position="83"/>
    </location>
</feature>
<sequence>MPLHLLGKKSWNVYNPENVARVKRDEAQAQAREEENERLMQEEDARRRIKLLRGEPASPPPPPSLPSDPETLPKRQSSDDPRRPYKRRRVAGENDTDRDIRYAREDAAQATAKRDELVRASRKSGTAEAPITDSAGHINLFPSANSKTEKNPEAEAEAARKKRSYEDQYTMRFSNAAGLKETIGRKPWYSSADKETPASNSIVEKDVWGNEDPRRKDRAQARMSANDPLAAMKRGVRQLKTSEQERKRWNEEKRRELDALKTDEAKRSSRRRARSPSVDSLDGFKLDEPYRESERRPKTSDGGESRHRDRSRHHRRDGSRESHRRRSEGHTSRHGHRTRHSEPSSRHRRSSYSAPKSRE</sequence>
<dbReference type="EMBL" id="CAJVOS010000093">
    <property type="protein sequence ID" value="CAG8282257.1"/>
    <property type="molecule type" value="Genomic_DNA"/>
</dbReference>
<proteinExistence type="predicted"/>
<reference evidence="3" key="1">
    <citation type="submission" date="2021-07" db="EMBL/GenBank/DDBJ databases">
        <authorList>
            <person name="Branca A.L. A."/>
        </authorList>
    </citation>
    <scope>NUCLEOTIDE SEQUENCE</scope>
</reference>
<dbReference type="PANTHER" id="PTHR22093:SF0">
    <property type="entry name" value="LEUKOCYTE RECEPTOR CLUSTER MEMBER 1"/>
    <property type="match status" value="1"/>
</dbReference>
<feature type="region of interest" description="Disordered" evidence="1">
    <location>
        <begin position="180"/>
        <end position="359"/>
    </location>
</feature>
<feature type="compositionally biased region" description="Pro residues" evidence="1">
    <location>
        <begin position="57"/>
        <end position="66"/>
    </location>
</feature>
<accession>A0A9W4ICP1</accession>